<dbReference type="GO" id="GO:0022625">
    <property type="term" value="C:cytosolic large ribosomal subunit"/>
    <property type="evidence" value="ECO:0007669"/>
    <property type="project" value="TreeGrafter"/>
</dbReference>
<keyword evidence="5 7" id="KW-0689">Ribosomal protein</keyword>
<evidence type="ECO:0000259" key="11">
    <source>
        <dbReference type="Pfam" id="PF03946"/>
    </source>
</evidence>
<comment type="similarity">
    <text evidence="1 7 8">Belongs to the universal ribosomal protein uL11 family.</text>
</comment>
<dbReference type="HAMAP" id="MF_00736">
    <property type="entry name" value="Ribosomal_uL11"/>
    <property type="match status" value="1"/>
</dbReference>
<organism evidence="12 13">
    <name type="scientific">Candidatus Sungbacteria bacterium GWC2_49_10</name>
    <dbReference type="NCBI Taxonomy" id="1802263"/>
    <lineage>
        <taxon>Bacteria</taxon>
        <taxon>Candidatus Sungiibacteriota</taxon>
    </lineage>
</organism>
<comment type="function">
    <text evidence="7 9">Forms part of the ribosomal stalk which helps the ribosome interact with GTP-bound translation factors.</text>
</comment>
<dbReference type="AlphaFoldDB" id="A0A1G2K4W4"/>
<dbReference type="GO" id="GO:0006412">
    <property type="term" value="P:translation"/>
    <property type="evidence" value="ECO:0007669"/>
    <property type="project" value="UniProtKB-UniRule"/>
</dbReference>
<dbReference type="PANTHER" id="PTHR11661">
    <property type="entry name" value="60S RIBOSOMAL PROTEIN L12"/>
    <property type="match status" value="1"/>
</dbReference>
<dbReference type="CDD" id="cd00349">
    <property type="entry name" value="Ribosomal_L11"/>
    <property type="match status" value="1"/>
</dbReference>
<dbReference type="InterPro" id="IPR006519">
    <property type="entry name" value="Ribosomal_uL11_bac-typ"/>
</dbReference>
<sequence>MAKKVKVKLKLQLPAGAATPAPPVGTALGPHGINIGEFVKKYNEATGKMSGEIVPVEVTIYEDRSFEFKLKTPPASDMLRKAAGIEKGSGEPNKTKVGKVSKSDIRKIAERKLEDLNADSVEAAEKIIEGTARSMGIEIR</sequence>
<dbReference type="InterPro" id="IPR020783">
    <property type="entry name" value="Ribosomal_uL11_C"/>
</dbReference>
<dbReference type="Gene3D" id="3.30.1550.10">
    <property type="entry name" value="Ribosomal protein L11/L12, N-terminal domain"/>
    <property type="match status" value="1"/>
</dbReference>
<dbReference type="NCBIfam" id="TIGR01632">
    <property type="entry name" value="L11_bact"/>
    <property type="match status" value="1"/>
</dbReference>
<keyword evidence="4 7" id="KW-0694">RNA-binding</keyword>
<dbReference type="EMBL" id="MHQB01000011">
    <property type="protein sequence ID" value="OGZ94484.1"/>
    <property type="molecule type" value="Genomic_DNA"/>
</dbReference>
<evidence type="ECO:0000313" key="12">
    <source>
        <dbReference type="EMBL" id="OGZ94484.1"/>
    </source>
</evidence>
<dbReference type="FunFam" id="1.10.10.250:FF:000001">
    <property type="entry name" value="50S ribosomal protein L11"/>
    <property type="match status" value="1"/>
</dbReference>
<evidence type="ECO:0000256" key="5">
    <source>
        <dbReference type="ARBA" id="ARBA00022980"/>
    </source>
</evidence>
<evidence type="ECO:0000256" key="4">
    <source>
        <dbReference type="ARBA" id="ARBA00022884"/>
    </source>
</evidence>
<dbReference type="SUPFAM" id="SSF54747">
    <property type="entry name" value="Ribosomal L11/L12e N-terminal domain"/>
    <property type="match status" value="1"/>
</dbReference>
<dbReference type="GO" id="GO:0003735">
    <property type="term" value="F:structural constituent of ribosome"/>
    <property type="evidence" value="ECO:0007669"/>
    <property type="project" value="InterPro"/>
</dbReference>
<dbReference type="Proteomes" id="UP000177392">
    <property type="component" value="Unassembled WGS sequence"/>
</dbReference>
<dbReference type="PANTHER" id="PTHR11661:SF1">
    <property type="entry name" value="LARGE RIBOSOMAL SUBUNIT PROTEIN UL11M"/>
    <property type="match status" value="1"/>
</dbReference>
<evidence type="ECO:0000256" key="1">
    <source>
        <dbReference type="ARBA" id="ARBA00010537"/>
    </source>
</evidence>
<evidence type="ECO:0000259" key="10">
    <source>
        <dbReference type="Pfam" id="PF00298"/>
    </source>
</evidence>
<comment type="PTM">
    <text evidence="7 9">One or more lysine residues are methylated.</text>
</comment>
<comment type="subunit">
    <text evidence="7">Part of the ribosomal stalk of the 50S ribosomal subunit. Interacts with L10 and the large rRNA to form the base of the stalk. L10 forms an elongated spine to which L12 dimers bind in a sequential fashion forming a multimeric L10(L12)X complex.</text>
</comment>
<feature type="domain" description="Large ribosomal subunit protein uL11 N-terminal" evidence="11">
    <location>
        <begin position="9"/>
        <end position="66"/>
    </location>
</feature>
<dbReference type="GO" id="GO:0070180">
    <property type="term" value="F:large ribosomal subunit rRNA binding"/>
    <property type="evidence" value="ECO:0007669"/>
    <property type="project" value="UniProtKB-UniRule"/>
</dbReference>
<evidence type="ECO:0000256" key="9">
    <source>
        <dbReference type="RuleBase" id="RU003979"/>
    </source>
</evidence>
<dbReference type="Gene3D" id="1.10.10.250">
    <property type="entry name" value="Ribosomal protein L11, C-terminal domain"/>
    <property type="match status" value="1"/>
</dbReference>
<feature type="domain" description="Large ribosomal subunit protein uL11 C-terminal" evidence="10">
    <location>
        <begin position="71"/>
        <end position="139"/>
    </location>
</feature>
<gene>
    <name evidence="7" type="primary">rplK</name>
    <name evidence="12" type="ORF">A2131_02470</name>
</gene>
<dbReference type="SMART" id="SM00649">
    <property type="entry name" value="RL11"/>
    <property type="match status" value="1"/>
</dbReference>
<protein>
    <recommendedName>
        <fullName evidence="7">Large ribosomal subunit protein uL11</fullName>
    </recommendedName>
</protein>
<reference evidence="12 13" key="1">
    <citation type="journal article" date="2016" name="Nat. Commun.">
        <title>Thousands of microbial genomes shed light on interconnected biogeochemical processes in an aquifer system.</title>
        <authorList>
            <person name="Anantharaman K."/>
            <person name="Brown C.T."/>
            <person name="Hug L.A."/>
            <person name="Sharon I."/>
            <person name="Castelle C.J."/>
            <person name="Probst A.J."/>
            <person name="Thomas B.C."/>
            <person name="Singh A."/>
            <person name="Wilkins M.J."/>
            <person name="Karaoz U."/>
            <person name="Brodie E.L."/>
            <person name="Williams K.H."/>
            <person name="Hubbard S.S."/>
            <person name="Banfield J.F."/>
        </authorList>
    </citation>
    <scope>NUCLEOTIDE SEQUENCE [LARGE SCALE GENOMIC DNA]</scope>
</reference>
<dbReference type="FunFam" id="3.30.1550.10:FF:000006">
    <property type="entry name" value="50S ribosomal protein L11"/>
    <property type="match status" value="1"/>
</dbReference>
<dbReference type="InterPro" id="IPR036796">
    <property type="entry name" value="Ribosomal_uL11_N_sf"/>
</dbReference>
<keyword evidence="2 7" id="KW-0488">Methylation</keyword>
<accession>A0A1G2K4W4</accession>
<evidence type="ECO:0000256" key="3">
    <source>
        <dbReference type="ARBA" id="ARBA00022730"/>
    </source>
</evidence>
<evidence type="ECO:0000256" key="6">
    <source>
        <dbReference type="ARBA" id="ARBA00023274"/>
    </source>
</evidence>
<evidence type="ECO:0000256" key="7">
    <source>
        <dbReference type="HAMAP-Rule" id="MF_00736"/>
    </source>
</evidence>
<dbReference type="Pfam" id="PF00298">
    <property type="entry name" value="Ribosomal_L11"/>
    <property type="match status" value="1"/>
</dbReference>
<evidence type="ECO:0000256" key="8">
    <source>
        <dbReference type="RuleBase" id="RU003978"/>
    </source>
</evidence>
<dbReference type="SUPFAM" id="SSF46906">
    <property type="entry name" value="Ribosomal protein L11, C-terminal domain"/>
    <property type="match status" value="1"/>
</dbReference>
<name>A0A1G2K4W4_9BACT</name>
<dbReference type="InterPro" id="IPR036769">
    <property type="entry name" value="Ribosomal_uL11_C_sf"/>
</dbReference>
<comment type="caution">
    <text evidence="12">The sequence shown here is derived from an EMBL/GenBank/DDBJ whole genome shotgun (WGS) entry which is preliminary data.</text>
</comment>
<dbReference type="InterPro" id="IPR020784">
    <property type="entry name" value="Ribosomal_uL11_N"/>
</dbReference>
<proteinExistence type="inferred from homology"/>
<evidence type="ECO:0000256" key="2">
    <source>
        <dbReference type="ARBA" id="ARBA00022481"/>
    </source>
</evidence>
<keyword evidence="3 7" id="KW-0699">rRNA-binding</keyword>
<evidence type="ECO:0000313" key="13">
    <source>
        <dbReference type="Proteomes" id="UP000177392"/>
    </source>
</evidence>
<keyword evidence="6 7" id="KW-0687">Ribonucleoprotein</keyword>
<dbReference type="Pfam" id="PF03946">
    <property type="entry name" value="Ribosomal_L11_N"/>
    <property type="match status" value="1"/>
</dbReference>
<dbReference type="InterPro" id="IPR000911">
    <property type="entry name" value="Ribosomal_uL11"/>
</dbReference>